<keyword evidence="2" id="KW-1185">Reference proteome</keyword>
<name>A0A2P5FF74_TREOI</name>
<reference evidence="2" key="1">
    <citation type="submission" date="2016-06" db="EMBL/GenBank/DDBJ databases">
        <title>Parallel loss of symbiosis genes in relatives of nitrogen-fixing non-legume Parasponia.</title>
        <authorList>
            <person name="Van Velzen R."/>
            <person name="Holmer R."/>
            <person name="Bu F."/>
            <person name="Rutten L."/>
            <person name="Van Zeijl A."/>
            <person name="Liu W."/>
            <person name="Santuari L."/>
            <person name="Cao Q."/>
            <person name="Sharma T."/>
            <person name="Shen D."/>
            <person name="Roswanjaya Y."/>
            <person name="Wardhani T."/>
            <person name="Kalhor M.S."/>
            <person name="Jansen J."/>
            <person name="Van den Hoogen J."/>
            <person name="Gungor B."/>
            <person name="Hartog M."/>
            <person name="Hontelez J."/>
            <person name="Verver J."/>
            <person name="Yang W.-C."/>
            <person name="Schijlen E."/>
            <person name="Repin R."/>
            <person name="Schilthuizen M."/>
            <person name="Schranz E."/>
            <person name="Heidstra R."/>
            <person name="Miyata K."/>
            <person name="Fedorova E."/>
            <person name="Kohlen W."/>
            <person name="Bisseling T."/>
            <person name="Smit S."/>
            <person name="Geurts R."/>
        </authorList>
    </citation>
    <scope>NUCLEOTIDE SEQUENCE [LARGE SCALE GENOMIC DNA]</scope>
    <source>
        <strain evidence="2">cv. RG33-2</strain>
    </source>
</reference>
<gene>
    <name evidence="1" type="ORF">TorRG33x02_077110</name>
</gene>
<accession>A0A2P5FF74</accession>
<comment type="caution">
    <text evidence="1">The sequence shown here is derived from an EMBL/GenBank/DDBJ whole genome shotgun (WGS) entry which is preliminary data.</text>
</comment>
<evidence type="ECO:0000313" key="2">
    <source>
        <dbReference type="Proteomes" id="UP000237000"/>
    </source>
</evidence>
<evidence type="ECO:0000313" key="1">
    <source>
        <dbReference type="EMBL" id="PON96438.1"/>
    </source>
</evidence>
<organism evidence="1 2">
    <name type="scientific">Trema orientale</name>
    <name type="common">Charcoal tree</name>
    <name type="synonym">Celtis orientalis</name>
    <dbReference type="NCBI Taxonomy" id="63057"/>
    <lineage>
        <taxon>Eukaryota</taxon>
        <taxon>Viridiplantae</taxon>
        <taxon>Streptophyta</taxon>
        <taxon>Embryophyta</taxon>
        <taxon>Tracheophyta</taxon>
        <taxon>Spermatophyta</taxon>
        <taxon>Magnoliopsida</taxon>
        <taxon>eudicotyledons</taxon>
        <taxon>Gunneridae</taxon>
        <taxon>Pentapetalae</taxon>
        <taxon>rosids</taxon>
        <taxon>fabids</taxon>
        <taxon>Rosales</taxon>
        <taxon>Cannabaceae</taxon>
        <taxon>Trema</taxon>
    </lineage>
</organism>
<dbReference type="Proteomes" id="UP000237000">
    <property type="component" value="Unassembled WGS sequence"/>
</dbReference>
<dbReference type="InParanoid" id="A0A2P5FF74"/>
<dbReference type="AlphaFoldDB" id="A0A2P5FF74"/>
<sequence length="87" mass="9584">MPAGCRGEVPRSLFASLCTNLCEGFWCSDDAADADQLRFKCCCIQNRIGILMPGSAGDVDLRKNAVLKSECTAIWRNRGELFYSLGF</sequence>
<dbReference type="OrthoDB" id="10279132at2759"/>
<protein>
    <submittedName>
        <fullName evidence="1">Uncharacterized protein</fullName>
    </submittedName>
</protein>
<dbReference type="EMBL" id="JXTC01000038">
    <property type="protein sequence ID" value="PON96438.1"/>
    <property type="molecule type" value="Genomic_DNA"/>
</dbReference>
<proteinExistence type="predicted"/>